<comment type="catalytic activity">
    <reaction evidence="7">
        <text>UDP-sugar + H2O = UMP + alpha-D-aldose 1-phosphate.</text>
        <dbReference type="EC" id="3.6.1.45"/>
    </reaction>
</comment>
<dbReference type="EC" id="3.6.1.45" evidence="9"/>
<protein>
    <recommendedName>
        <fullName evidence="10">Uridine diphosphate glucose pyrophosphatase NUDT14</fullName>
        <ecNumber evidence="9">3.6.1.45</ecNumber>
    </recommendedName>
    <alternativeName>
        <fullName evidence="11">Nucleoside diphosphate-linked moiety X motif 14</fullName>
    </alternativeName>
</protein>
<dbReference type="NCBIfam" id="TIGR00052">
    <property type="entry name" value="nudix-type nucleoside diphosphatase, YffH/AdpP family"/>
    <property type="match status" value="1"/>
</dbReference>
<evidence type="ECO:0000256" key="1">
    <source>
        <dbReference type="ARBA" id="ARBA00001946"/>
    </source>
</evidence>
<dbReference type="SMR" id="B4JRR4"/>
<evidence type="ECO:0000256" key="10">
    <source>
        <dbReference type="ARBA" id="ARBA00071467"/>
    </source>
</evidence>
<keyword evidence="6" id="KW-0460">Magnesium</keyword>
<proteinExistence type="predicted"/>
<evidence type="ECO:0000256" key="2">
    <source>
        <dbReference type="ARBA" id="ARBA00004496"/>
    </source>
</evidence>
<dbReference type="PhylomeDB" id="B4JRR4"/>
<dbReference type="FunCoup" id="B4JRR4">
    <property type="interactions" value="13"/>
</dbReference>
<dbReference type="CDD" id="cd18887">
    <property type="entry name" value="NUDIX_UGPPase_Nudt14"/>
    <property type="match status" value="1"/>
</dbReference>
<dbReference type="GO" id="GO:0008768">
    <property type="term" value="F:UDP-sugar diphosphatase activity"/>
    <property type="evidence" value="ECO:0007669"/>
    <property type="project" value="UniProtKB-EC"/>
</dbReference>
<comment type="subcellular location">
    <subcellularLocation>
        <location evidence="2">Cytoplasm</location>
    </subcellularLocation>
</comment>
<dbReference type="Gene3D" id="3.90.79.10">
    <property type="entry name" value="Nucleoside Triphosphate Pyrophosphohydrolase"/>
    <property type="match status" value="1"/>
</dbReference>
<evidence type="ECO:0000313" key="12">
    <source>
        <dbReference type="EMBL" id="EDV94454.1"/>
    </source>
</evidence>
<dbReference type="InterPro" id="IPR004385">
    <property type="entry name" value="NDP_pyrophosphatase"/>
</dbReference>
<dbReference type="AlphaFoldDB" id="B4JRR4"/>
<dbReference type="eggNOG" id="KOG4432">
    <property type="taxonomic scope" value="Eukaryota"/>
</dbReference>
<dbReference type="GO" id="GO:0019693">
    <property type="term" value="P:ribose phosphate metabolic process"/>
    <property type="evidence" value="ECO:0007669"/>
    <property type="project" value="TreeGrafter"/>
</dbReference>
<dbReference type="PANTHER" id="PTHR11839">
    <property type="entry name" value="UDP/ADP-SUGAR PYROPHOSPHATASE"/>
    <property type="match status" value="1"/>
</dbReference>
<evidence type="ECO:0000256" key="8">
    <source>
        <dbReference type="ARBA" id="ARBA00054674"/>
    </source>
</evidence>
<dbReference type="SUPFAM" id="SSF55811">
    <property type="entry name" value="Nudix"/>
    <property type="match status" value="1"/>
</dbReference>
<dbReference type="HOGENOM" id="CLU_062658_1_0_1"/>
<evidence type="ECO:0000256" key="6">
    <source>
        <dbReference type="ARBA" id="ARBA00022842"/>
    </source>
</evidence>
<dbReference type="OrthoDB" id="10249920at2759"/>
<evidence type="ECO:0000256" key="5">
    <source>
        <dbReference type="ARBA" id="ARBA00022801"/>
    </source>
</evidence>
<name>B4JRR4_DROGR</name>
<dbReference type="PANTHER" id="PTHR11839:SF15">
    <property type="entry name" value="URIDINE DIPHOSPHATE GLUCOSE PYROPHOSPHATASE NUDT14"/>
    <property type="match status" value="1"/>
</dbReference>
<reference evidence="12 13" key="1">
    <citation type="journal article" date="2007" name="Nature">
        <title>Evolution of genes and genomes on the Drosophila phylogeny.</title>
        <authorList>
            <consortium name="Drosophila 12 Genomes Consortium"/>
            <person name="Clark A.G."/>
            <person name="Eisen M.B."/>
            <person name="Smith D.R."/>
            <person name="Bergman C.M."/>
            <person name="Oliver B."/>
            <person name="Markow T.A."/>
            <person name="Kaufman T.C."/>
            <person name="Kellis M."/>
            <person name="Gelbart W."/>
            <person name="Iyer V.N."/>
            <person name="Pollard D.A."/>
            <person name="Sackton T.B."/>
            <person name="Larracuente A.M."/>
            <person name="Singh N.D."/>
            <person name="Abad J.P."/>
            <person name="Abt D.N."/>
            <person name="Adryan B."/>
            <person name="Aguade M."/>
            <person name="Akashi H."/>
            <person name="Anderson W.W."/>
            <person name="Aquadro C.F."/>
            <person name="Ardell D.H."/>
            <person name="Arguello R."/>
            <person name="Artieri C.G."/>
            <person name="Barbash D.A."/>
            <person name="Barker D."/>
            <person name="Barsanti P."/>
            <person name="Batterham P."/>
            <person name="Batzoglou S."/>
            <person name="Begun D."/>
            <person name="Bhutkar A."/>
            <person name="Blanco E."/>
            <person name="Bosak S.A."/>
            <person name="Bradley R.K."/>
            <person name="Brand A.D."/>
            <person name="Brent M.R."/>
            <person name="Brooks A.N."/>
            <person name="Brown R.H."/>
            <person name="Butlin R.K."/>
            <person name="Caggese C."/>
            <person name="Calvi B.R."/>
            <person name="Bernardo de Carvalho A."/>
            <person name="Caspi A."/>
            <person name="Castrezana S."/>
            <person name="Celniker S.E."/>
            <person name="Chang J.L."/>
            <person name="Chapple C."/>
            <person name="Chatterji S."/>
            <person name="Chinwalla A."/>
            <person name="Civetta A."/>
            <person name="Clifton S.W."/>
            <person name="Comeron J.M."/>
            <person name="Costello J.C."/>
            <person name="Coyne J.A."/>
            <person name="Daub J."/>
            <person name="David R.G."/>
            <person name="Delcher A.L."/>
            <person name="Delehaunty K."/>
            <person name="Do C.B."/>
            <person name="Ebling H."/>
            <person name="Edwards K."/>
            <person name="Eickbush T."/>
            <person name="Evans J.D."/>
            <person name="Filipski A."/>
            <person name="Findeiss S."/>
            <person name="Freyhult E."/>
            <person name="Fulton L."/>
            <person name="Fulton R."/>
            <person name="Garcia A.C."/>
            <person name="Gardiner A."/>
            <person name="Garfield D.A."/>
            <person name="Garvin B.E."/>
            <person name="Gibson G."/>
            <person name="Gilbert D."/>
            <person name="Gnerre S."/>
            <person name="Godfrey J."/>
            <person name="Good R."/>
            <person name="Gotea V."/>
            <person name="Gravely B."/>
            <person name="Greenberg A.J."/>
            <person name="Griffiths-Jones S."/>
            <person name="Gross S."/>
            <person name="Guigo R."/>
            <person name="Gustafson E.A."/>
            <person name="Haerty W."/>
            <person name="Hahn M.W."/>
            <person name="Halligan D.L."/>
            <person name="Halpern A.L."/>
            <person name="Halter G.M."/>
            <person name="Han M.V."/>
            <person name="Heger A."/>
            <person name="Hillier L."/>
            <person name="Hinrichs A.S."/>
            <person name="Holmes I."/>
            <person name="Hoskins R.A."/>
            <person name="Hubisz M.J."/>
            <person name="Hultmark D."/>
            <person name="Huntley M.A."/>
            <person name="Jaffe D.B."/>
            <person name="Jagadeeshan S."/>
            <person name="Jeck W.R."/>
            <person name="Johnson J."/>
            <person name="Jones C.D."/>
            <person name="Jordan W.C."/>
            <person name="Karpen G.H."/>
            <person name="Kataoka E."/>
            <person name="Keightley P.D."/>
            <person name="Kheradpour P."/>
            <person name="Kirkness E.F."/>
            <person name="Koerich L.B."/>
            <person name="Kristiansen K."/>
            <person name="Kudrna D."/>
            <person name="Kulathinal R.J."/>
            <person name="Kumar S."/>
            <person name="Kwok R."/>
            <person name="Lander E."/>
            <person name="Langley C.H."/>
            <person name="Lapoint R."/>
            <person name="Lazzaro B.P."/>
            <person name="Lee S.J."/>
            <person name="Levesque L."/>
            <person name="Li R."/>
            <person name="Lin C.F."/>
            <person name="Lin M.F."/>
            <person name="Lindblad-Toh K."/>
            <person name="Llopart A."/>
            <person name="Long M."/>
            <person name="Low L."/>
            <person name="Lozovsky E."/>
            <person name="Lu J."/>
            <person name="Luo M."/>
            <person name="Machado C.A."/>
            <person name="Makalowski W."/>
            <person name="Marzo M."/>
            <person name="Matsuda M."/>
            <person name="Matzkin L."/>
            <person name="McAllister B."/>
            <person name="McBride C.S."/>
            <person name="McKernan B."/>
            <person name="McKernan K."/>
            <person name="Mendez-Lago M."/>
            <person name="Minx P."/>
            <person name="Mollenhauer M.U."/>
            <person name="Montooth K."/>
            <person name="Mount S.M."/>
            <person name="Mu X."/>
            <person name="Myers E."/>
            <person name="Negre B."/>
            <person name="Newfeld S."/>
            <person name="Nielsen R."/>
            <person name="Noor M.A."/>
            <person name="O'Grady P."/>
            <person name="Pachter L."/>
            <person name="Papaceit M."/>
            <person name="Parisi M.J."/>
            <person name="Parisi M."/>
            <person name="Parts L."/>
            <person name="Pedersen J.S."/>
            <person name="Pesole G."/>
            <person name="Phillippy A.M."/>
            <person name="Ponting C.P."/>
            <person name="Pop M."/>
            <person name="Porcelli D."/>
            <person name="Powell J.R."/>
            <person name="Prohaska S."/>
            <person name="Pruitt K."/>
            <person name="Puig M."/>
            <person name="Quesneville H."/>
            <person name="Ram K.R."/>
            <person name="Rand D."/>
            <person name="Rasmussen M.D."/>
            <person name="Reed L.K."/>
            <person name="Reenan R."/>
            <person name="Reily A."/>
            <person name="Remington K.A."/>
            <person name="Rieger T.T."/>
            <person name="Ritchie M.G."/>
            <person name="Robin C."/>
            <person name="Rogers Y.H."/>
            <person name="Rohde C."/>
            <person name="Rozas J."/>
            <person name="Rubenfield M.J."/>
            <person name="Ruiz A."/>
            <person name="Russo S."/>
            <person name="Salzberg S.L."/>
            <person name="Sanchez-Gracia A."/>
            <person name="Saranga D.J."/>
            <person name="Sato H."/>
            <person name="Schaeffer S.W."/>
            <person name="Schatz M.C."/>
            <person name="Schlenke T."/>
            <person name="Schwartz R."/>
            <person name="Segarra C."/>
            <person name="Singh R.S."/>
            <person name="Sirot L."/>
            <person name="Sirota M."/>
            <person name="Sisneros N.B."/>
            <person name="Smith C.D."/>
            <person name="Smith T.F."/>
            <person name="Spieth J."/>
            <person name="Stage D.E."/>
            <person name="Stark A."/>
            <person name="Stephan W."/>
            <person name="Strausberg R.L."/>
            <person name="Strempel S."/>
            <person name="Sturgill D."/>
            <person name="Sutton G."/>
            <person name="Sutton G.G."/>
            <person name="Tao W."/>
            <person name="Teichmann S."/>
            <person name="Tobari Y.N."/>
            <person name="Tomimura Y."/>
            <person name="Tsolas J.M."/>
            <person name="Valente V.L."/>
            <person name="Venter E."/>
            <person name="Venter J.C."/>
            <person name="Vicario S."/>
            <person name="Vieira F.G."/>
            <person name="Vilella A.J."/>
            <person name="Villasante A."/>
            <person name="Walenz B."/>
            <person name="Wang J."/>
            <person name="Wasserman M."/>
            <person name="Watts T."/>
            <person name="Wilson D."/>
            <person name="Wilson R.K."/>
            <person name="Wing R.A."/>
            <person name="Wolfner M.F."/>
            <person name="Wong A."/>
            <person name="Wong G.K."/>
            <person name="Wu C.I."/>
            <person name="Wu G."/>
            <person name="Yamamoto D."/>
            <person name="Yang H.P."/>
            <person name="Yang S.P."/>
            <person name="Yorke J.A."/>
            <person name="Yoshida K."/>
            <person name="Zdobnov E."/>
            <person name="Zhang P."/>
            <person name="Zhang Y."/>
            <person name="Zimin A.V."/>
            <person name="Baldwin J."/>
            <person name="Abdouelleil A."/>
            <person name="Abdulkadir J."/>
            <person name="Abebe A."/>
            <person name="Abera B."/>
            <person name="Abreu J."/>
            <person name="Acer S.C."/>
            <person name="Aftuck L."/>
            <person name="Alexander A."/>
            <person name="An P."/>
            <person name="Anderson E."/>
            <person name="Anderson S."/>
            <person name="Arachi H."/>
            <person name="Azer M."/>
            <person name="Bachantsang P."/>
            <person name="Barry A."/>
            <person name="Bayul T."/>
            <person name="Berlin A."/>
            <person name="Bessette D."/>
            <person name="Bloom T."/>
            <person name="Blye J."/>
            <person name="Boguslavskiy L."/>
            <person name="Bonnet C."/>
            <person name="Boukhgalter B."/>
            <person name="Bourzgui I."/>
            <person name="Brown A."/>
            <person name="Cahill P."/>
            <person name="Channer S."/>
            <person name="Cheshatsang Y."/>
            <person name="Chuda L."/>
            <person name="Citroen M."/>
            <person name="Collymore A."/>
            <person name="Cooke P."/>
            <person name="Costello M."/>
            <person name="D'Aco K."/>
            <person name="Daza R."/>
            <person name="De Haan G."/>
            <person name="DeGray S."/>
            <person name="DeMaso C."/>
            <person name="Dhargay N."/>
            <person name="Dooley K."/>
            <person name="Dooley E."/>
            <person name="Doricent M."/>
            <person name="Dorje P."/>
            <person name="Dorjee K."/>
            <person name="Dupes A."/>
            <person name="Elong R."/>
            <person name="Falk J."/>
            <person name="Farina A."/>
            <person name="Faro S."/>
            <person name="Ferguson D."/>
            <person name="Fisher S."/>
            <person name="Foley C.D."/>
            <person name="Franke A."/>
            <person name="Friedrich D."/>
            <person name="Gadbois L."/>
            <person name="Gearin G."/>
            <person name="Gearin C.R."/>
            <person name="Giannoukos G."/>
            <person name="Goode T."/>
            <person name="Graham J."/>
            <person name="Grandbois E."/>
            <person name="Grewal S."/>
            <person name="Gyaltsen K."/>
            <person name="Hafez N."/>
            <person name="Hagos B."/>
            <person name="Hall J."/>
            <person name="Henson C."/>
            <person name="Hollinger A."/>
            <person name="Honan T."/>
            <person name="Huard M.D."/>
            <person name="Hughes L."/>
            <person name="Hurhula B."/>
            <person name="Husby M.E."/>
            <person name="Kamat A."/>
            <person name="Kanga B."/>
            <person name="Kashin S."/>
            <person name="Khazanovich D."/>
            <person name="Kisner P."/>
            <person name="Lance K."/>
            <person name="Lara M."/>
            <person name="Lee W."/>
            <person name="Lennon N."/>
            <person name="Letendre F."/>
            <person name="LeVine R."/>
            <person name="Lipovsky A."/>
            <person name="Liu X."/>
            <person name="Liu J."/>
            <person name="Liu S."/>
            <person name="Lokyitsang T."/>
            <person name="Lokyitsang Y."/>
            <person name="Lubonja R."/>
            <person name="Lui A."/>
            <person name="MacDonald P."/>
            <person name="Magnisalis V."/>
            <person name="Maru K."/>
            <person name="Matthews C."/>
            <person name="McCusker W."/>
            <person name="McDonough S."/>
            <person name="Mehta T."/>
            <person name="Meldrim J."/>
            <person name="Meneus L."/>
            <person name="Mihai O."/>
            <person name="Mihalev A."/>
            <person name="Mihova T."/>
            <person name="Mittelman R."/>
            <person name="Mlenga V."/>
            <person name="Montmayeur A."/>
            <person name="Mulrain L."/>
            <person name="Navidi A."/>
            <person name="Naylor J."/>
            <person name="Negash T."/>
            <person name="Nguyen T."/>
            <person name="Nguyen N."/>
            <person name="Nicol R."/>
            <person name="Norbu C."/>
            <person name="Norbu N."/>
            <person name="Novod N."/>
            <person name="O'Neill B."/>
            <person name="Osman S."/>
            <person name="Markiewicz E."/>
            <person name="Oyono O.L."/>
            <person name="Patti C."/>
            <person name="Phunkhang P."/>
            <person name="Pierre F."/>
            <person name="Priest M."/>
            <person name="Raghuraman S."/>
            <person name="Rege F."/>
            <person name="Reyes R."/>
            <person name="Rise C."/>
            <person name="Rogov P."/>
            <person name="Ross K."/>
            <person name="Ryan E."/>
            <person name="Settipalli S."/>
            <person name="Shea T."/>
            <person name="Sherpa N."/>
            <person name="Shi L."/>
            <person name="Shih D."/>
            <person name="Sparrow T."/>
            <person name="Spaulding J."/>
            <person name="Stalker J."/>
            <person name="Stange-Thomann N."/>
            <person name="Stavropoulos S."/>
            <person name="Stone C."/>
            <person name="Strader C."/>
            <person name="Tesfaye S."/>
            <person name="Thomson T."/>
            <person name="Thoulutsang Y."/>
            <person name="Thoulutsang D."/>
            <person name="Topham K."/>
            <person name="Topping I."/>
            <person name="Tsamla T."/>
            <person name="Vassiliev H."/>
            <person name="Vo A."/>
            <person name="Wangchuk T."/>
            <person name="Wangdi T."/>
            <person name="Weiand M."/>
            <person name="Wilkinson J."/>
            <person name="Wilson A."/>
            <person name="Yadav S."/>
            <person name="Young G."/>
            <person name="Yu Q."/>
            <person name="Zembek L."/>
            <person name="Zhong D."/>
            <person name="Zimmer A."/>
            <person name="Zwirko Z."/>
            <person name="Jaffe D.B."/>
            <person name="Alvarez P."/>
            <person name="Brockman W."/>
            <person name="Butler J."/>
            <person name="Chin C."/>
            <person name="Gnerre S."/>
            <person name="Grabherr M."/>
            <person name="Kleber M."/>
            <person name="Mauceli E."/>
            <person name="MacCallum I."/>
        </authorList>
    </citation>
    <scope>NUCLEOTIDE SEQUENCE [LARGE SCALE GENOMIC DNA]</scope>
    <source>
        <strain evidence="13">Tucson 15287-2541.00</strain>
    </source>
</reference>
<accession>B4JRR4</accession>
<evidence type="ECO:0000256" key="11">
    <source>
        <dbReference type="ARBA" id="ARBA00080475"/>
    </source>
</evidence>
<dbReference type="GO" id="GO:0006753">
    <property type="term" value="P:nucleoside phosphate metabolic process"/>
    <property type="evidence" value="ECO:0007669"/>
    <property type="project" value="TreeGrafter"/>
</dbReference>
<evidence type="ECO:0000256" key="3">
    <source>
        <dbReference type="ARBA" id="ARBA00011738"/>
    </source>
</evidence>
<keyword evidence="5" id="KW-0378">Hydrolase</keyword>
<sequence length="228" mass="25599">MLCRPDFESLSLLEFEILLLSDITKVWLTPLPKNSQWIKPYRMHYIENGRRKSRDIFKILDSVLVIVYNVSRKKLIYVRQFRPAVYHSITTGNSLQIQKGEVDLVKFPPELGFTLEPIAGVVDKDKSLADIAREEVCEECGYDVPTDCLEFVMNFRSGVGASSSTITMFYCEVCDAQKVSEGGGIENEVIQVVDLSINDARGLVQTGSTINSGSSTVIATLWFLCNKI</sequence>
<dbReference type="FunFam" id="3.90.79.10:FF:000035">
    <property type="entry name" value="Uridine diphosphate glucose pyrophosphatase"/>
    <property type="match status" value="1"/>
</dbReference>
<keyword evidence="4" id="KW-0963">Cytoplasm</keyword>
<dbReference type="GO" id="GO:0046872">
    <property type="term" value="F:metal ion binding"/>
    <property type="evidence" value="ECO:0007669"/>
    <property type="project" value="InterPro"/>
</dbReference>
<comment type="function">
    <text evidence="8">Hydrolyzes UDP-glucose to glucose 1-phosphate and UMP and ADP-ribose to ribose 5-phosphate and AMP. The physiological substrate is probably UDP-glucose. Poor activity on other substrates such as ADP-glucose, CDP-glucose, GDP-glucose and GDP-mannose.</text>
</comment>
<dbReference type="OMA" id="ITRIWFS"/>
<comment type="cofactor">
    <cofactor evidence="1">
        <name>Mg(2+)</name>
        <dbReference type="ChEBI" id="CHEBI:18420"/>
    </cofactor>
</comment>
<keyword evidence="13" id="KW-1185">Reference proteome</keyword>
<evidence type="ECO:0000256" key="7">
    <source>
        <dbReference type="ARBA" id="ARBA00051086"/>
    </source>
</evidence>
<comment type="subunit">
    <text evidence="3">Homodimer.</text>
</comment>
<organism evidence="13">
    <name type="scientific">Drosophila grimshawi</name>
    <name type="common">Hawaiian fruit fly</name>
    <name type="synonym">Idiomyia grimshawi</name>
    <dbReference type="NCBI Taxonomy" id="7222"/>
    <lineage>
        <taxon>Eukaryota</taxon>
        <taxon>Metazoa</taxon>
        <taxon>Ecdysozoa</taxon>
        <taxon>Arthropoda</taxon>
        <taxon>Hexapoda</taxon>
        <taxon>Insecta</taxon>
        <taxon>Pterygota</taxon>
        <taxon>Neoptera</taxon>
        <taxon>Endopterygota</taxon>
        <taxon>Diptera</taxon>
        <taxon>Brachycera</taxon>
        <taxon>Muscomorpha</taxon>
        <taxon>Ephydroidea</taxon>
        <taxon>Drosophilidae</taxon>
        <taxon>Drosophila</taxon>
        <taxon>Hawaiian Drosophila</taxon>
    </lineage>
</organism>
<evidence type="ECO:0000313" key="13">
    <source>
        <dbReference type="Proteomes" id="UP000001070"/>
    </source>
</evidence>
<dbReference type="InterPro" id="IPR015797">
    <property type="entry name" value="NUDIX_hydrolase-like_dom_sf"/>
</dbReference>
<evidence type="ECO:0000256" key="9">
    <source>
        <dbReference type="ARBA" id="ARBA00066480"/>
    </source>
</evidence>
<gene>
    <name evidence="12" type="primary">Dgri\GH21295</name>
    <name evidence="12" type="ORF">Dgri_GH21295</name>
</gene>
<dbReference type="EMBL" id="CH916373">
    <property type="protein sequence ID" value="EDV94454.1"/>
    <property type="molecule type" value="Genomic_DNA"/>
</dbReference>
<dbReference type="InParanoid" id="B4JRR4"/>
<dbReference type="GO" id="GO:0005737">
    <property type="term" value="C:cytoplasm"/>
    <property type="evidence" value="ECO:0007669"/>
    <property type="project" value="UniProtKB-SubCell"/>
</dbReference>
<evidence type="ECO:0000256" key="4">
    <source>
        <dbReference type="ARBA" id="ARBA00022490"/>
    </source>
</evidence>
<dbReference type="Proteomes" id="UP000001070">
    <property type="component" value="Unassembled WGS sequence"/>
</dbReference>